<dbReference type="EMBL" id="CM023478">
    <property type="protein sequence ID" value="KAH7933359.1"/>
    <property type="molecule type" value="Genomic_DNA"/>
</dbReference>
<evidence type="ECO:0000313" key="1">
    <source>
        <dbReference type="EMBL" id="KAH7933359.1"/>
    </source>
</evidence>
<organism evidence="1 2">
    <name type="scientific">Dermacentor silvarum</name>
    <name type="common">Tick</name>
    <dbReference type="NCBI Taxonomy" id="543639"/>
    <lineage>
        <taxon>Eukaryota</taxon>
        <taxon>Metazoa</taxon>
        <taxon>Ecdysozoa</taxon>
        <taxon>Arthropoda</taxon>
        <taxon>Chelicerata</taxon>
        <taxon>Arachnida</taxon>
        <taxon>Acari</taxon>
        <taxon>Parasitiformes</taxon>
        <taxon>Ixodida</taxon>
        <taxon>Ixodoidea</taxon>
        <taxon>Ixodidae</taxon>
        <taxon>Rhipicephalinae</taxon>
        <taxon>Dermacentor</taxon>
    </lineage>
</organism>
<comment type="caution">
    <text evidence="1">The sequence shown here is derived from an EMBL/GenBank/DDBJ whole genome shotgun (WGS) entry which is preliminary data.</text>
</comment>
<name>A0ACB8C3C8_DERSI</name>
<proteinExistence type="predicted"/>
<evidence type="ECO:0000313" key="2">
    <source>
        <dbReference type="Proteomes" id="UP000821865"/>
    </source>
</evidence>
<sequence length="513" mass="55374">MLNLLLSPEQNLIVASTWEAQSADQLLGDFELQTDKGKMAAYDHLKEHDEDVCYGVVTPADCVAPLDTGLIRAPPSQCKGRPVSTAGGASGGGADPSRVQPKVRGLRRKPRHELARMYSQVQTTQDDHPLAERPPQVGEEDSSLSAFSRGGSHHVDVTTQQVPPRGGDVKGKSAQQPPPHDGKGNRGQQQQRRNDAGAGAWANALKYGKQPPISNPPLPSPTGIAEEIRKHTEPLRAKIASLEAQHSNPPSAPTYPSASNAESMDSEITLPKPSGHYTFESMEARLSAKMELLIGTAMAQMLGKIDLLITSKLSCRCAKLRRIADIDDDEDCTLAGLDVKTLVLPTGSGTAPLTLNAQPNHGGNPLASPIIITQSNGRGLRFRTKRVDLRLFLSTFEHLLAVVALQESGKAQTDYSYVIVSLLALRQQDPSNHILNVYCSPILQNVSFADLFSPALRVASRHPLLIVGDFNAPNRVWGYLRQQKRGRKLAELTSTLGPLCTLTLSTQLGLATP</sequence>
<gene>
    <name evidence="1" type="ORF">HPB49_011823</name>
</gene>
<accession>A0ACB8C3C8</accession>
<dbReference type="Proteomes" id="UP000821865">
    <property type="component" value="Chromosome 9"/>
</dbReference>
<protein>
    <submittedName>
        <fullName evidence="1">Uncharacterized protein</fullName>
    </submittedName>
</protein>
<keyword evidence="2" id="KW-1185">Reference proteome</keyword>
<reference evidence="1" key="1">
    <citation type="submission" date="2020-05" db="EMBL/GenBank/DDBJ databases">
        <title>Large-scale comparative analyses of tick genomes elucidate their genetic diversity and vector capacities.</title>
        <authorList>
            <person name="Jia N."/>
            <person name="Wang J."/>
            <person name="Shi W."/>
            <person name="Du L."/>
            <person name="Sun Y."/>
            <person name="Zhan W."/>
            <person name="Jiang J."/>
            <person name="Wang Q."/>
            <person name="Zhang B."/>
            <person name="Ji P."/>
            <person name="Sakyi L.B."/>
            <person name="Cui X."/>
            <person name="Yuan T."/>
            <person name="Jiang B."/>
            <person name="Yang W."/>
            <person name="Lam T.T.-Y."/>
            <person name="Chang Q."/>
            <person name="Ding S."/>
            <person name="Wang X."/>
            <person name="Zhu J."/>
            <person name="Ruan X."/>
            <person name="Zhao L."/>
            <person name="Wei J."/>
            <person name="Que T."/>
            <person name="Du C."/>
            <person name="Cheng J."/>
            <person name="Dai P."/>
            <person name="Han X."/>
            <person name="Huang E."/>
            <person name="Gao Y."/>
            <person name="Liu J."/>
            <person name="Shao H."/>
            <person name="Ye R."/>
            <person name="Li L."/>
            <person name="Wei W."/>
            <person name="Wang X."/>
            <person name="Wang C."/>
            <person name="Yang T."/>
            <person name="Huo Q."/>
            <person name="Li W."/>
            <person name="Guo W."/>
            <person name="Chen H."/>
            <person name="Zhou L."/>
            <person name="Ni X."/>
            <person name="Tian J."/>
            <person name="Zhou Y."/>
            <person name="Sheng Y."/>
            <person name="Liu T."/>
            <person name="Pan Y."/>
            <person name="Xia L."/>
            <person name="Li J."/>
            <person name="Zhao F."/>
            <person name="Cao W."/>
        </authorList>
    </citation>
    <scope>NUCLEOTIDE SEQUENCE</scope>
    <source>
        <strain evidence="1">Dsil-2018</strain>
    </source>
</reference>